<evidence type="ECO:0000313" key="2">
    <source>
        <dbReference type="Proteomes" id="UP000814033"/>
    </source>
</evidence>
<name>A0ACB8RIG1_9AGAM</name>
<keyword evidence="2" id="KW-1185">Reference proteome</keyword>
<protein>
    <submittedName>
        <fullName evidence="1">Uncharacterized protein</fullName>
    </submittedName>
</protein>
<comment type="caution">
    <text evidence="1">The sequence shown here is derived from an EMBL/GenBank/DDBJ whole genome shotgun (WGS) entry which is preliminary data.</text>
</comment>
<proteinExistence type="predicted"/>
<accession>A0ACB8RIG1</accession>
<sequence>MDELRDYCDQEAGDLARYAGHSSKRVDEMKDMKASLSLGLPTSRDAIPLVYAPLPELAPELLSDEEYDYDEAVVDVDGDAEIADAEGVTEGEASARETRPRNSPQRVEPRPSTPPRPPSTPPLPLSPISNPSSPARKRARTENWKPPSHIPSFLPPFPAERASPEPEPLTLPPFAEPASSAQLSFKLERAASPPRPSSLVPADYTSAVPYSQSTLASSPEWHLPSSFPPRSFLVAPTASLPTPQVQPSLLSAYHHILTHPPPANPNVANPSRHRVAMALLRQAQKNPRWEPSETLYGSTSPNVPAVSAIGPSHAVMTGATTPGPADKKEEEVKLPSAPPRPVVFSERITPLVTQQTSRIPELAREVLQGSVHTRTSRLGHPPVLSRGPEKLTYGSGVPAPWNSTPGSSAPAALSGKGKESLPNGVPNGKGKEPAEKEKALPDARMYATWEYEVKSFREPLVAPRRARQGSIQSSMFGSGGRGRSESAHGRAG</sequence>
<dbReference type="EMBL" id="MU276008">
    <property type="protein sequence ID" value="KAI0043682.1"/>
    <property type="molecule type" value="Genomic_DNA"/>
</dbReference>
<reference evidence="1" key="2">
    <citation type="journal article" date="2022" name="New Phytol.">
        <title>Evolutionary transition to the ectomycorrhizal habit in the genomes of a hyperdiverse lineage of mushroom-forming fungi.</title>
        <authorList>
            <person name="Looney B."/>
            <person name="Miyauchi S."/>
            <person name="Morin E."/>
            <person name="Drula E."/>
            <person name="Courty P.E."/>
            <person name="Kohler A."/>
            <person name="Kuo A."/>
            <person name="LaButti K."/>
            <person name="Pangilinan J."/>
            <person name="Lipzen A."/>
            <person name="Riley R."/>
            <person name="Andreopoulos W."/>
            <person name="He G."/>
            <person name="Johnson J."/>
            <person name="Nolan M."/>
            <person name="Tritt A."/>
            <person name="Barry K.W."/>
            <person name="Grigoriev I.V."/>
            <person name="Nagy L.G."/>
            <person name="Hibbett D."/>
            <person name="Henrissat B."/>
            <person name="Matheny P.B."/>
            <person name="Labbe J."/>
            <person name="Martin F.M."/>
        </authorList>
    </citation>
    <scope>NUCLEOTIDE SEQUENCE</scope>
    <source>
        <strain evidence="1">FP105234-sp</strain>
    </source>
</reference>
<dbReference type="Proteomes" id="UP000814033">
    <property type="component" value="Unassembled WGS sequence"/>
</dbReference>
<gene>
    <name evidence="1" type="ORF">FA95DRAFT_1563055</name>
</gene>
<reference evidence="1" key="1">
    <citation type="submission" date="2021-02" db="EMBL/GenBank/DDBJ databases">
        <authorList>
            <consortium name="DOE Joint Genome Institute"/>
            <person name="Ahrendt S."/>
            <person name="Looney B.P."/>
            <person name="Miyauchi S."/>
            <person name="Morin E."/>
            <person name="Drula E."/>
            <person name="Courty P.E."/>
            <person name="Chicoki N."/>
            <person name="Fauchery L."/>
            <person name="Kohler A."/>
            <person name="Kuo A."/>
            <person name="Labutti K."/>
            <person name="Pangilinan J."/>
            <person name="Lipzen A."/>
            <person name="Riley R."/>
            <person name="Andreopoulos W."/>
            <person name="He G."/>
            <person name="Johnson J."/>
            <person name="Barry K.W."/>
            <person name="Grigoriev I.V."/>
            <person name="Nagy L."/>
            <person name="Hibbett D."/>
            <person name="Henrissat B."/>
            <person name="Matheny P.B."/>
            <person name="Labbe J."/>
            <person name="Martin F."/>
        </authorList>
    </citation>
    <scope>NUCLEOTIDE SEQUENCE</scope>
    <source>
        <strain evidence="1">FP105234-sp</strain>
    </source>
</reference>
<organism evidence="1 2">
    <name type="scientific">Auriscalpium vulgare</name>
    <dbReference type="NCBI Taxonomy" id="40419"/>
    <lineage>
        <taxon>Eukaryota</taxon>
        <taxon>Fungi</taxon>
        <taxon>Dikarya</taxon>
        <taxon>Basidiomycota</taxon>
        <taxon>Agaricomycotina</taxon>
        <taxon>Agaricomycetes</taxon>
        <taxon>Russulales</taxon>
        <taxon>Auriscalpiaceae</taxon>
        <taxon>Auriscalpium</taxon>
    </lineage>
</organism>
<evidence type="ECO:0000313" key="1">
    <source>
        <dbReference type="EMBL" id="KAI0043682.1"/>
    </source>
</evidence>